<keyword evidence="2 5" id="KW-0812">Transmembrane</keyword>
<gene>
    <name evidence="6" type="ORF">HNQ55_002084</name>
</gene>
<evidence type="ECO:0000256" key="4">
    <source>
        <dbReference type="ARBA" id="ARBA00023136"/>
    </source>
</evidence>
<keyword evidence="7" id="KW-1185">Reference proteome</keyword>
<evidence type="ECO:0000256" key="1">
    <source>
        <dbReference type="ARBA" id="ARBA00004141"/>
    </source>
</evidence>
<keyword evidence="6" id="KW-0378">Hydrolase</keyword>
<proteinExistence type="predicted"/>
<evidence type="ECO:0000313" key="6">
    <source>
        <dbReference type="EMBL" id="MBB6543563.1"/>
    </source>
</evidence>
<dbReference type="Pfam" id="PF04172">
    <property type="entry name" value="LrgB"/>
    <property type="match status" value="1"/>
</dbReference>
<dbReference type="PANTHER" id="PTHR30249">
    <property type="entry name" value="PUTATIVE SEROTONIN TRANSPORTER"/>
    <property type="match status" value="1"/>
</dbReference>
<dbReference type="GO" id="GO:0016020">
    <property type="term" value="C:membrane"/>
    <property type="evidence" value="ECO:0007669"/>
    <property type="project" value="UniProtKB-SubCell"/>
</dbReference>
<comment type="caution">
    <text evidence="6">The sequence shown here is derived from an EMBL/GenBank/DDBJ whole genome shotgun (WGS) entry which is preliminary data.</text>
</comment>
<evidence type="ECO:0000256" key="5">
    <source>
        <dbReference type="SAM" id="Phobius"/>
    </source>
</evidence>
<feature type="transmembrane region" description="Helical" evidence="5">
    <location>
        <begin position="147"/>
        <end position="166"/>
    </location>
</feature>
<dbReference type="RefSeq" id="WP_184424349.1">
    <property type="nucleotide sequence ID" value="NZ_AP027362.1"/>
</dbReference>
<feature type="transmembrane region" description="Helical" evidence="5">
    <location>
        <begin position="209"/>
        <end position="233"/>
    </location>
</feature>
<dbReference type="EMBL" id="JACHHU010000016">
    <property type="protein sequence ID" value="MBB6543563.1"/>
    <property type="molecule type" value="Genomic_DNA"/>
</dbReference>
<dbReference type="InterPro" id="IPR007300">
    <property type="entry name" value="CidB/LrgB"/>
</dbReference>
<comment type="subcellular location">
    <subcellularLocation>
        <location evidence="1">Membrane</location>
        <topology evidence="1">Multi-pass membrane protein</topology>
    </subcellularLocation>
</comment>
<organism evidence="6 7">
    <name type="scientific">Thalassotalea piscium</name>
    <dbReference type="NCBI Taxonomy" id="1230533"/>
    <lineage>
        <taxon>Bacteria</taxon>
        <taxon>Pseudomonadati</taxon>
        <taxon>Pseudomonadota</taxon>
        <taxon>Gammaproteobacteria</taxon>
        <taxon>Alteromonadales</taxon>
        <taxon>Colwelliaceae</taxon>
        <taxon>Thalassotalea</taxon>
    </lineage>
</organism>
<evidence type="ECO:0000256" key="2">
    <source>
        <dbReference type="ARBA" id="ARBA00022692"/>
    </source>
</evidence>
<keyword evidence="4 5" id="KW-0472">Membrane</keyword>
<name>A0A7X0NHP0_9GAMM</name>
<dbReference type="AlphaFoldDB" id="A0A7X0NHP0"/>
<evidence type="ECO:0000256" key="3">
    <source>
        <dbReference type="ARBA" id="ARBA00022989"/>
    </source>
</evidence>
<protein>
    <submittedName>
        <fullName evidence="6">Putative effector of murein hydrolase</fullName>
    </submittedName>
</protein>
<reference evidence="6 7" key="1">
    <citation type="submission" date="2020-08" db="EMBL/GenBank/DDBJ databases">
        <title>Genomic Encyclopedia of Type Strains, Phase IV (KMG-IV): sequencing the most valuable type-strain genomes for metagenomic binning, comparative biology and taxonomic classification.</title>
        <authorList>
            <person name="Goeker M."/>
        </authorList>
    </citation>
    <scope>NUCLEOTIDE SEQUENCE [LARGE SCALE GENOMIC DNA]</scope>
    <source>
        <strain evidence="6 7">DSM 26287</strain>
    </source>
</reference>
<accession>A0A7X0NHP0</accession>
<dbReference type="Proteomes" id="UP000537141">
    <property type="component" value="Unassembled WGS sequence"/>
</dbReference>
<sequence>MLTDLLTILLTCSLTILAYQGFAQLQIKLNKIWLNPMLLTVLFIILCLYVFDINYSFYDDNSDPFNFLLELSVVTLGFPLYQHLHSMKRQWKAITLLLVFAAVIAITSSFALTWLIIAEQEVAVSLALKSITTPIALAITEQFHGNIAVTAFTIIIAGLIGAIWGIPWLSFLGVTSANAQGIAIGTASHALGTATISQISYQHAAYGSLALILSAAITAAISPILMPIMISLVQ</sequence>
<feature type="transmembrane region" description="Helical" evidence="5">
    <location>
        <begin position="93"/>
        <end position="116"/>
    </location>
</feature>
<dbReference type="PANTHER" id="PTHR30249:SF0">
    <property type="entry name" value="PLASTIDAL GLYCOLATE_GLYCERATE TRANSLOCATOR 1, CHLOROPLASTIC"/>
    <property type="match status" value="1"/>
</dbReference>
<evidence type="ECO:0000313" key="7">
    <source>
        <dbReference type="Proteomes" id="UP000537141"/>
    </source>
</evidence>
<feature type="transmembrane region" description="Helical" evidence="5">
    <location>
        <begin position="6"/>
        <end position="25"/>
    </location>
</feature>
<feature type="transmembrane region" description="Helical" evidence="5">
    <location>
        <begin position="37"/>
        <end position="58"/>
    </location>
</feature>
<keyword evidence="3 5" id="KW-1133">Transmembrane helix</keyword>
<dbReference type="GO" id="GO:0016787">
    <property type="term" value="F:hydrolase activity"/>
    <property type="evidence" value="ECO:0007669"/>
    <property type="project" value="UniProtKB-KW"/>
</dbReference>